<keyword evidence="10" id="KW-1185">Reference proteome</keyword>
<dbReference type="AlphaFoldDB" id="A0A9P8L919"/>
<sequence length="473" mass="52140">MGCMISRSSTNEVTNNDRHRNVVGASEGQPQAQSYIAANSIVGATMDGGTANGNGADATIQADSNTTGGTSQVRDTPNCTACYISLELMDVIEPQCEHTYCRDCIKSMFTSACKDETRMPPRCCTVIPLSFALPYLTNQEATLYREKFEEWHTADRVYCPVQTCSAFIPSRLLPTPPASPKPIIPEDTEMAGLPQTDDTNPVDQDKERVVVTFGTGVVMEVHEVAPMQESTPMQASDSKGSHASSEASNNSAISCPKCEAAICVSCKRLSHPDTPCEGSEEWITEFLRKYKLKRCPKCRNAVKKMFGCDHIRCRCGAQWCWACCKRIVVCENEGCDGDEHDQLEDAEGDLDAGDWQYEDFANIGDEPDQNILDPWNCEHSWRKVRRTTGEPEPLGMVCYRCTRELCADPRPAPDDIAPTAQTTGQSSRNQPIHEEVEVDEDKVAWHCDCALFVCRSCVSDPETLHPADAPHSG</sequence>
<evidence type="ECO:0000313" key="9">
    <source>
        <dbReference type="EMBL" id="KAH0556474.1"/>
    </source>
</evidence>
<dbReference type="GO" id="GO:0004842">
    <property type="term" value="F:ubiquitin-protein transferase activity"/>
    <property type="evidence" value="ECO:0007669"/>
    <property type="project" value="InterPro"/>
</dbReference>
<evidence type="ECO:0000256" key="7">
    <source>
        <dbReference type="SAM" id="MobiDB-lite"/>
    </source>
</evidence>
<dbReference type="SUPFAM" id="SSF57850">
    <property type="entry name" value="RING/U-box"/>
    <property type="match status" value="2"/>
</dbReference>
<feature type="compositionally biased region" description="Polar residues" evidence="7">
    <location>
        <begin position="228"/>
        <end position="238"/>
    </location>
</feature>
<evidence type="ECO:0000313" key="10">
    <source>
        <dbReference type="Proteomes" id="UP000750711"/>
    </source>
</evidence>
<feature type="region of interest" description="Disordered" evidence="7">
    <location>
        <begin position="226"/>
        <end position="245"/>
    </location>
</feature>
<feature type="region of interest" description="Disordered" evidence="7">
    <location>
        <begin position="412"/>
        <end position="431"/>
    </location>
</feature>
<keyword evidence="1" id="KW-0808">Transferase</keyword>
<organism evidence="9 10">
    <name type="scientific">Trichoglossum hirsutum</name>
    <dbReference type="NCBI Taxonomy" id="265104"/>
    <lineage>
        <taxon>Eukaryota</taxon>
        <taxon>Fungi</taxon>
        <taxon>Dikarya</taxon>
        <taxon>Ascomycota</taxon>
        <taxon>Pezizomycotina</taxon>
        <taxon>Geoglossomycetes</taxon>
        <taxon>Geoglossales</taxon>
        <taxon>Geoglossaceae</taxon>
        <taxon>Trichoglossum</taxon>
    </lineage>
</organism>
<evidence type="ECO:0000256" key="3">
    <source>
        <dbReference type="ARBA" id="ARBA00022737"/>
    </source>
</evidence>
<evidence type="ECO:0000256" key="5">
    <source>
        <dbReference type="ARBA" id="ARBA00022786"/>
    </source>
</evidence>
<dbReference type="Gene3D" id="1.20.120.1750">
    <property type="match status" value="1"/>
</dbReference>
<feature type="compositionally biased region" description="Polar residues" evidence="7">
    <location>
        <begin position="421"/>
        <end position="430"/>
    </location>
</feature>
<evidence type="ECO:0000256" key="2">
    <source>
        <dbReference type="ARBA" id="ARBA00022723"/>
    </source>
</evidence>
<reference evidence="9" key="1">
    <citation type="submission" date="2021-03" db="EMBL/GenBank/DDBJ databases">
        <title>Comparative genomics and phylogenomic investigation of the class Geoglossomycetes provide insights into ecological specialization and systematics.</title>
        <authorList>
            <person name="Melie T."/>
            <person name="Pirro S."/>
            <person name="Miller A.N."/>
            <person name="Quandt A."/>
        </authorList>
    </citation>
    <scope>NUCLEOTIDE SEQUENCE</scope>
    <source>
        <strain evidence="9">CAQ_001_2017</strain>
    </source>
</reference>
<dbReference type="PROSITE" id="PS51873">
    <property type="entry name" value="TRIAD"/>
    <property type="match status" value="1"/>
</dbReference>
<evidence type="ECO:0000256" key="4">
    <source>
        <dbReference type="ARBA" id="ARBA00022771"/>
    </source>
</evidence>
<gene>
    <name evidence="9" type="ORF">GP486_005622</name>
</gene>
<evidence type="ECO:0000256" key="6">
    <source>
        <dbReference type="ARBA" id="ARBA00022833"/>
    </source>
</evidence>
<dbReference type="GO" id="GO:0008270">
    <property type="term" value="F:zinc ion binding"/>
    <property type="evidence" value="ECO:0007669"/>
    <property type="project" value="UniProtKB-KW"/>
</dbReference>
<dbReference type="InterPro" id="IPR031127">
    <property type="entry name" value="E3_UB_ligase_RBR"/>
</dbReference>
<dbReference type="PANTHER" id="PTHR11685">
    <property type="entry name" value="RBR FAMILY RING FINGER AND IBR DOMAIN-CONTAINING"/>
    <property type="match status" value="1"/>
</dbReference>
<keyword evidence="3" id="KW-0677">Repeat</keyword>
<keyword evidence="5" id="KW-0833">Ubl conjugation pathway</keyword>
<evidence type="ECO:0000256" key="1">
    <source>
        <dbReference type="ARBA" id="ARBA00022679"/>
    </source>
</evidence>
<keyword evidence="2" id="KW-0479">Metal-binding</keyword>
<keyword evidence="4" id="KW-0863">Zinc-finger</keyword>
<evidence type="ECO:0000259" key="8">
    <source>
        <dbReference type="PROSITE" id="PS51873"/>
    </source>
</evidence>
<name>A0A9P8L919_9PEZI</name>
<dbReference type="PROSITE" id="PS00518">
    <property type="entry name" value="ZF_RING_1"/>
    <property type="match status" value="1"/>
</dbReference>
<keyword evidence="6" id="KW-0862">Zinc</keyword>
<dbReference type="Proteomes" id="UP000750711">
    <property type="component" value="Unassembled WGS sequence"/>
</dbReference>
<dbReference type="EMBL" id="JAGHQM010001085">
    <property type="protein sequence ID" value="KAH0556474.1"/>
    <property type="molecule type" value="Genomic_DNA"/>
</dbReference>
<feature type="domain" description="RING-type" evidence="8">
    <location>
        <begin position="75"/>
        <end position="344"/>
    </location>
</feature>
<proteinExistence type="predicted"/>
<dbReference type="InterPro" id="IPR017907">
    <property type="entry name" value="Znf_RING_CS"/>
</dbReference>
<comment type="caution">
    <text evidence="9">The sequence shown here is derived from an EMBL/GenBank/DDBJ whole genome shotgun (WGS) entry which is preliminary data.</text>
</comment>
<protein>
    <recommendedName>
        <fullName evidence="8">RING-type domain-containing protein</fullName>
    </recommendedName>
</protein>
<dbReference type="CDD" id="cd22584">
    <property type="entry name" value="Rcat_RBR_unk"/>
    <property type="match status" value="1"/>
</dbReference>
<dbReference type="GO" id="GO:0016567">
    <property type="term" value="P:protein ubiquitination"/>
    <property type="evidence" value="ECO:0007669"/>
    <property type="project" value="InterPro"/>
</dbReference>
<accession>A0A9P8L919</accession>
<dbReference type="InterPro" id="IPR044066">
    <property type="entry name" value="TRIAD_supradom"/>
</dbReference>